<reference evidence="2" key="1">
    <citation type="submission" date="2016-07" db="EMBL/GenBank/DDBJ databases">
        <title>Microvirga ossetica sp. nov. a new species of rhizobia isolated from root nodules of the legume species Vicia alpestris Steven originated from North Ossetia region in the Caucasus.</title>
        <authorList>
            <person name="Safronova V.I."/>
            <person name="Kuznetsova I.G."/>
            <person name="Sazanova A.L."/>
            <person name="Belimov A."/>
            <person name="Andronov E."/>
            <person name="Osledkin Y.S."/>
            <person name="Onishchuk O.P."/>
            <person name="Kurchak O.N."/>
            <person name="Shaposhnikov A.I."/>
            <person name="Willems A."/>
            <person name="Tikhonovich I.A."/>
        </authorList>
    </citation>
    <scope>NUCLEOTIDE SEQUENCE [LARGE SCALE GENOMIC DNA]</scope>
    <source>
        <strain evidence="2">V5/3M</strain>
    </source>
</reference>
<feature type="region of interest" description="Disordered" evidence="1">
    <location>
        <begin position="58"/>
        <end position="80"/>
    </location>
</feature>
<dbReference type="AlphaFoldDB" id="A0A1B2EAW8"/>
<accession>A0A1B2EAW8</accession>
<sequence>MLGYRDYRELSRLADTLPLADGDASVDEETREMRRRWQISVLIDDGFGLEHAAAAVDEIQPTGYGPRPDSAPKNRNKFGA</sequence>
<gene>
    <name evidence="2" type="ORF">BB934_01810</name>
</gene>
<protein>
    <submittedName>
        <fullName evidence="2">Uncharacterized protein</fullName>
    </submittedName>
</protein>
<proteinExistence type="predicted"/>
<organism evidence="2">
    <name type="scientific">Microvirga ossetica</name>
    <dbReference type="NCBI Taxonomy" id="1882682"/>
    <lineage>
        <taxon>Bacteria</taxon>
        <taxon>Pseudomonadati</taxon>
        <taxon>Pseudomonadota</taxon>
        <taxon>Alphaproteobacteria</taxon>
        <taxon>Hyphomicrobiales</taxon>
        <taxon>Methylobacteriaceae</taxon>
        <taxon>Microvirga</taxon>
    </lineage>
</organism>
<dbReference type="KEGG" id="moc:BB934_01810"/>
<evidence type="ECO:0000313" key="2">
    <source>
        <dbReference type="EMBL" id="ANY77108.1"/>
    </source>
</evidence>
<dbReference type="EMBL" id="CP016616">
    <property type="protein sequence ID" value="ANY77108.1"/>
    <property type="molecule type" value="Genomic_DNA"/>
</dbReference>
<name>A0A1B2EAW8_9HYPH</name>
<evidence type="ECO:0000256" key="1">
    <source>
        <dbReference type="SAM" id="MobiDB-lite"/>
    </source>
</evidence>